<dbReference type="STRING" id="45351.A7RST9"/>
<reference evidence="3 4" key="1">
    <citation type="journal article" date="2007" name="Science">
        <title>Sea anemone genome reveals ancestral eumetazoan gene repertoire and genomic organization.</title>
        <authorList>
            <person name="Putnam N.H."/>
            <person name="Srivastava M."/>
            <person name="Hellsten U."/>
            <person name="Dirks B."/>
            <person name="Chapman J."/>
            <person name="Salamov A."/>
            <person name="Terry A."/>
            <person name="Shapiro H."/>
            <person name="Lindquist E."/>
            <person name="Kapitonov V.V."/>
            <person name="Jurka J."/>
            <person name="Genikhovich G."/>
            <person name="Grigoriev I.V."/>
            <person name="Lucas S.M."/>
            <person name="Steele R.E."/>
            <person name="Finnerty J.R."/>
            <person name="Technau U."/>
            <person name="Martindale M.Q."/>
            <person name="Rokhsar D.S."/>
        </authorList>
    </citation>
    <scope>NUCLEOTIDE SEQUENCE [LARGE SCALE GENOMIC DNA]</scope>
    <source>
        <strain evidence="4">CH2 X CH6</strain>
    </source>
</reference>
<dbReference type="FunFam" id="3.90.215.10:FF:000001">
    <property type="entry name" value="Tenascin isoform 1"/>
    <property type="match status" value="1"/>
</dbReference>
<sequence length="217" mass="24472">NCATILSRGSNTSGVYTVDPDGKGAFQVFCDQETSGGGWTVFQRREDGSVDFYRNWTEYKHGFGDLQGEFWLGLEKIYRLTNVTINELRVDLGDAEGSKTYAQYGYFATAAESDKYRISVASYFGTAGDSFVEWHNNAAFSTQDKDNDQNGDENCAAKFKGAWWFTDCFSSHLNGKYLNDSTSYGEGIIWSEWKGHYLSLKRTEMKIKPRGTKTITL</sequence>
<dbReference type="KEGG" id="nve:5517570"/>
<dbReference type="eggNOG" id="KOG2579">
    <property type="taxonomic scope" value="Eukaryota"/>
</dbReference>
<dbReference type="PANTHER" id="PTHR19143">
    <property type="entry name" value="FIBRINOGEN/TENASCIN/ANGIOPOEITIN"/>
    <property type="match status" value="1"/>
</dbReference>
<dbReference type="InterPro" id="IPR036056">
    <property type="entry name" value="Fibrinogen-like_C"/>
</dbReference>
<dbReference type="Proteomes" id="UP000001593">
    <property type="component" value="Unassembled WGS sequence"/>
</dbReference>
<keyword evidence="4" id="KW-1185">Reference proteome</keyword>
<dbReference type="InterPro" id="IPR050373">
    <property type="entry name" value="Fibrinogen_C-term_domain"/>
</dbReference>
<dbReference type="InterPro" id="IPR020837">
    <property type="entry name" value="Fibrinogen_CS"/>
</dbReference>
<evidence type="ECO:0000313" key="4">
    <source>
        <dbReference type="Proteomes" id="UP000001593"/>
    </source>
</evidence>
<dbReference type="InParanoid" id="A7RST9"/>
<dbReference type="CDD" id="cd00087">
    <property type="entry name" value="FReD"/>
    <property type="match status" value="1"/>
</dbReference>
<dbReference type="EMBL" id="DS469535">
    <property type="protein sequence ID" value="EDO45474.1"/>
    <property type="molecule type" value="Genomic_DNA"/>
</dbReference>
<protein>
    <recommendedName>
        <fullName evidence="2">Fibrinogen C-terminal domain-containing protein</fullName>
    </recommendedName>
</protein>
<keyword evidence="1" id="KW-1015">Disulfide bond</keyword>
<evidence type="ECO:0000256" key="1">
    <source>
        <dbReference type="ARBA" id="ARBA00023157"/>
    </source>
</evidence>
<dbReference type="PhylomeDB" id="A7RST9"/>
<dbReference type="SMART" id="SM00186">
    <property type="entry name" value="FBG"/>
    <property type="match status" value="1"/>
</dbReference>
<dbReference type="AlphaFoldDB" id="A7RST9"/>
<evidence type="ECO:0000259" key="2">
    <source>
        <dbReference type="PROSITE" id="PS51406"/>
    </source>
</evidence>
<dbReference type="InterPro" id="IPR002181">
    <property type="entry name" value="Fibrinogen_a/b/g_C_dom"/>
</dbReference>
<organism evidence="3 4">
    <name type="scientific">Nematostella vectensis</name>
    <name type="common">Starlet sea anemone</name>
    <dbReference type="NCBI Taxonomy" id="45351"/>
    <lineage>
        <taxon>Eukaryota</taxon>
        <taxon>Metazoa</taxon>
        <taxon>Cnidaria</taxon>
        <taxon>Anthozoa</taxon>
        <taxon>Hexacorallia</taxon>
        <taxon>Actiniaria</taxon>
        <taxon>Edwardsiidae</taxon>
        <taxon>Nematostella</taxon>
    </lineage>
</organism>
<dbReference type="Gene3D" id="3.90.215.10">
    <property type="entry name" value="Gamma Fibrinogen, chain A, domain 1"/>
    <property type="match status" value="1"/>
</dbReference>
<dbReference type="PANTHER" id="PTHR19143:SF444">
    <property type="entry name" value="PROTEIN SCABROUS"/>
    <property type="match status" value="1"/>
</dbReference>
<dbReference type="PROSITE" id="PS51406">
    <property type="entry name" value="FIBRINOGEN_C_2"/>
    <property type="match status" value="1"/>
</dbReference>
<evidence type="ECO:0000313" key="3">
    <source>
        <dbReference type="EMBL" id="EDO45474.1"/>
    </source>
</evidence>
<feature type="domain" description="Fibrinogen C-terminal" evidence="2">
    <location>
        <begin position="1"/>
        <end position="211"/>
    </location>
</feature>
<dbReference type="PROSITE" id="PS00514">
    <property type="entry name" value="FIBRINOGEN_C_1"/>
    <property type="match status" value="1"/>
</dbReference>
<name>A7RST9_NEMVE</name>
<dbReference type="OrthoDB" id="7735550at2759"/>
<proteinExistence type="predicted"/>
<dbReference type="GO" id="GO:0005615">
    <property type="term" value="C:extracellular space"/>
    <property type="evidence" value="ECO:0000318"/>
    <property type="project" value="GO_Central"/>
</dbReference>
<gene>
    <name evidence="3" type="ORF">NEMVEDRAFT_v1g92090</name>
</gene>
<dbReference type="NCBIfam" id="NF040941">
    <property type="entry name" value="GGGWT_bact"/>
    <property type="match status" value="1"/>
</dbReference>
<dbReference type="SUPFAM" id="SSF56496">
    <property type="entry name" value="Fibrinogen C-terminal domain-like"/>
    <property type="match status" value="1"/>
</dbReference>
<dbReference type="HOGENOM" id="CLU_038628_6_2_1"/>
<accession>A7RST9</accession>
<dbReference type="Pfam" id="PF00147">
    <property type="entry name" value="Fibrinogen_C"/>
    <property type="match status" value="1"/>
</dbReference>
<feature type="non-terminal residue" evidence="3">
    <location>
        <position position="1"/>
    </location>
</feature>
<dbReference type="InterPro" id="IPR014716">
    <property type="entry name" value="Fibrinogen_a/b/g_C_1"/>
</dbReference>
<dbReference type="OMA" id="SIADEAX"/>